<dbReference type="Proteomes" id="UP000308600">
    <property type="component" value="Unassembled WGS sequence"/>
</dbReference>
<proteinExistence type="predicted"/>
<protein>
    <submittedName>
        <fullName evidence="1">Uncharacterized protein</fullName>
    </submittedName>
</protein>
<evidence type="ECO:0000313" key="2">
    <source>
        <dbReference type="Proteomes" id="UP000308600"/>
    </source>
</evidence>
<gene>
    <name evidence="1" type="ORF">BDN72DRAFT_439275</name>
</gene>
<name>A0ACD3A7C3_9AGAR</name>
<reference evidence="1 2" key="1">
    <citation type="journal article" date="2019" name="Nat. Ecol. Evol.">
        <title>Megaphylogeny resolves global patterns of mushroom evolution.</title>
        <authorList>
            <person name="Varga T."/>
            <person name="Krizsan K."/>
            <person name="Foldi C."/>
            <person name="Dima B."/>
            <person name="Sanchez-Garcia M."/>
            <person name="Sanchez-Ramirez S."/>
            <person name="Szollosi G.J."/>
            <person name="Szarkandi J.G."/>
            <person name="Papp V."/>
            <person name="Albert L."/>
            <person name="Andreopoulos W."/>
            <person name="Angelini C."/>
            <person name="Antonin V."/>
            <person name="Barry K.W."/>
            <person name="Bougher N.L."/>
            <person name="Buchanan P."/>
            <person name="Buyck B."/>
            <person name="Bense V."/>
            <person name="Catcheside P."/>
            <person name="Chovatia M."/>
            <person name="Cooper J."/>
            <person name="Damon W."/>
            <person name="Desjardin D."/>
            <person name="Finy P."/>
            <person name="Geml J."/>
            <person name="Haridas S."/>
            <person name="Hughes K."/>
            <person name="Justo A."/>
            <person name="Karasinski D."/>
            <person name="Kautmanova I."/>
            <person name="Kiss B."/>
            <person name="Kocsube S."/>
            <person name="Kotiranta H."/>
            <person name="LaButti K.M."/>
            <person name="Lechner B.E."/>
            <person name="Liimatainen K."/>
            <person name="Lipzen A."/>
            <person name="Lukacs Z."/>
            <person name="Mihaltcheva S."/>
            <person name="Morgado L.N."/>
            <person name="Niskanen T."/>
            <person name="Noordeloos M.E."/>
            <person name="Ohm R.A."/>
            <person name="Ortiz-Santana B."/>
            <person name="Ovrebo C."/>
            <person name="Racz N."/>
            <person name="Riley R."/>
            <person name="Savchenko A."/>
            <person name="Shiryaev A."/>
            <person name="Soop K."/>
            <person name="Spirin V."/>
            <person name="Szebenyi C."/>
            <person name="Tomsovsky M."/>
            <person name="Tulloss R.E."/>
            <person name="Uehling J."/>
            <person name="Grigoriev I.V."/>
            <person name="Vagvolgyi C."/>
            <person name="Papp T."/>
            <person name="Martin F.M."/>
            <person name="Miettinen O."/>
            <person name="Hibbett D.S."/>
            <person name="Nagy L.G."/>
        </authorList>
    </citation>
    <scope>NUCLEOTIDE SEQUENCE [LARGE SCALE GENOMIC DNA]</scope>
    <source>
        <strain evidence="1 2">NL-1719</strain>
    </source>
</reference>
<evidence type="ECO:0000313" key="1">
    <source>
        <dbReference type="EMBL" id="TFK61531.1"/>
    </source>
</evidence>
<keyword evidence="2" id="KW-1185">Reference proteome</keyword>
<organism evidence="1 2">
    <name type="scientific">Pluteus cervinus</name>
    <dbReference type="NCBI Taxonomy" id="181527"/>
    <lineage>
        <taxon>Eukaryota</taxon>
        <taxon>Fungi</taxon>
        <taxon>Dikarya</taxon>
        <taxon>Basidiomycota</taxon>
        <taxon>Agaricomycotina</taxon>
        <taxon>Agaricomycetes</taxon>
        <taxon>Agaricomycetidae</taxon>
        <taxon>Agaricales</taxon>
        <taxon>Pluteineae</taxon>
        <taxon>Pluteaceae</taxon>
        <taxon>Pluteus</taxon>
    </lineage>
</organism>
<accession>A0ACD3A7C3</accession>
<sequence>MRAYTHIFHPVRKTKNPCLIELSDIAVHETENAFKFVTPANNVNCSQNRIPFSHLQYLYTQPACGRPENFFSPLHREGATFTSSPSIASHRIR</sequence>
<dbReference type="EMBL" id="ML208652">
    <property type="protein sequence ID" value="TFK61531.1"/>
    <property type="molecule type" value="Genomic_DNA"/>
</dbReference>